<name>A0A9D4AKC4_9ROSI</name>
<proteinExistence type="predicted"/>
<dbReference type="AlphaFoldDB" id="A0A9D4AKC4"/>
<evidence type="ECO:0008006" key="3">
    <source>
        <dbReference type="Google" id="ProtNLM"/>
    </source>
</evidence>
<sequence length="126" mass="14203">MVVSAIVVDLKVKKILVDSGSIVEVLSWEAYRKMGLKEHPLSKASKLYGFMNNPIEVKGSITLPITLGDGTHTTTAYVQFYVVEHLITYNAIFGRLMMRMERMVVTIFCVKIKFPMSINVGFLQSK</sequence>
<accession>A0A9D4AKC4</accession>
<dbReference type="CDD" id="cd00303">
    <property type="entry name" value="retropepsin_like"/>
    <property type="match status" value="1"/>
</dbReference>
<dbReference type="Proteomes" id="UP000828251">
    <property type="component" value="Unassembled WGS sequence"/>
</dbReference>
<dbReference type="OrthoDB" id="779804at2759"/>
<reference evidence="1 2" key="1">
    <citation type="journal article" date="2021" name="Plant Biotechnol. J.">
        <title>Multi-omics assisted identification of the key and species-specific regulatory components of drought-tolerant mechanisms in Gossypium stocksii.</title>
        <authorList>
            <person name="Yu D."/>
            <person name="Ke L."/>
            <person name="Zhang D."/>
            <person name="Wu Y."/>
            <person name="Sun Y."/>
            <person name="Mei J."/>
            <person name="Sun J."/>
            <person name="Sun Y."/>
        </authorList>
    </citation>
    <scope>NUCLEOTIDE SEQUENCE [LARGE SCALE GENOMIC DNA]</scope>
    <source>
        <strain evidence="2">cv. E1</strain>
        <tissue evidence="1">Leaf</tissue>
    </source>
</reference>
<evidence type="ECO:0000313" key="2">
    <source>
        <dbReference type="Proteomes" id="UP000828251"/>
    </source>
</evidence>
<keyword evidence="2" id="KW-1185">Reference proteome</keyword>
<comment type="caution">
    <text evidence="1">The sequence shown here is derived from an EMBL/GenBank/DDBJ whole genome shotgun (WGS) entry which is preliminary data.</text>
</comment>
<dbReference type="PANTHER" id="PTHR33240">
    <property type="entry name" value="OS08G0508500 PROTEIN"/>
    <property type="match status" value="1"/>
</dbReference>
<dbReference type="SUPFAM" id="SSF50630">
    <property type="entry name" value="Acid proteases"/>
    <property type="match status" value="1"/>
</dbReference>
<gene>
    <name evidence="1" type="ORF">J1N35_000695</name>
</gene>
<dbReference type="InterPro" id="IPR021109">
    <property type="entry name" value="Peptidase_aspartic_dom_sf"/>
</dbReference>
<organism evidence="1 2">
    <name type="scientific">Gossypium stocksii</name>
    <dbReference type="NCBI Taxonomy" id="47602"/>
    <lineage>
        <taxon>Eukaryota</taxon>
        <taxon>Viridiplantae</taxon>
        <taxon>Streptophyta</taxon>
        <taxon>Embryophyta</taxon>
        <taxon>Tracheophyta</taxon>
        <taxon>Spermatophyta</taxon>
        <taxon>Magnoliopsida</taxon>
        <taxon>eudicotyledons</taxon>
        <taxon>Gunneridae</taxon>
        <taxon>Pentapetalae</taxon>
        <taxon>rosids</taxon>
        <taxon>malvids</taxon>
        <taxon>Malvales</taxon>
        <taxon>Malvaceae</taxon>
        <taxon>Malvoideae</taxon>
        <taxon>Gossypium</taxon>
    </lineage>
</organism>
<dbReference type="PANTHER" id="PTHR33240:SF15">
    <property type="entry name" value="GAG-PRO-LIKE PROTEIN"/>
    <property type="match status" value="1"/>
</dbReference>
<evidence type="ECO:0000313" key="1">
    <source>
        <dbReference type="EMBL" id="KAH1129317.1"/>
    </source>
</evidence>
<dbReference type="Gene3D" id="2.40.70.10">
    <property type="entry name" value="Acid Proteases"/>
    <property type="match status" value="1"/>
</dbReference>
<dbReference type="EMBL" id="JAIQCV010000001">
    <property type="protein sequence ID" value="KAH1129317.1"/>
    <property type="molecule type" value="Genomic_DNA"/>
</dbReference>
<protein>
    <recommendedName>
        <fullName evidence="3">Aspartic peptidase DDI1-type domain-containing protein</fullName>
    </recommendedName>
</protein>